<dbReference type="InterPro" id="IPR003445">
    <property type="entry name" value="Cat_transpt"/>
</dbReference>
<dbReference type="GO" id="GO:0030001">
    <property type="term" value="P:metal ion transport"/>
    <property type="evidence" value="ECO:0007669"/>
    <property type="project" value="UniProtKB-ARBA"/>
</dbReference>
<feature type="transmembrane region" description="Helical" evidence="8">
    <location>
        <begin position="221"/>
        <end position="240"/>
    </location>
</feature>
<feature type="transmembrane region" description="Helical" evidence="8">
    <location>
        <begin position="12"/>
        <end position="33"/>
    </location>
</feature>
<protein>
    <submittedName>
        <fullName evidence="9">Ktr system potassium uptake protein B</fullName>
    </submittedName>
</protein>
<evidence type="ECO:0000256" key="3">
    <source>
        <dbReference type="ARBA" id="ARBA00022475"/>
    </source>
</evidence>
<comment type="subcellular location">
    <subcellularLocation>
        <location evidence="1">Cell membrane</location>
        <topology evidence="1">Multi-pass membrane protein</topology>
    </subcellularLocation>
</comment>
<keyword evidence="6" id="KW-0406">Ion transport</keyword>
<feature type="transmembrane region" description="Helical" evidence="8">
    <location>
        <begin position="125"/>
        <end position="145"/>
    </location>
</feature>
<feature type="transmembrane region" description="Helical" evidence="8">
    <location>
        <begin position="71"/>
        <end position="91"/>
    </location>
</feature>
<dbReference type="Pfam" id="PF02386">
    <property type="entry name" value="TrkH"/>
    <property type="match status" value="1"/>
</dbReference>
<dbReference type="AlphaFoldDB" id="A0A644VSL7"/>
<proteinExistence type="predicted"/>
<keyword evidence="2" id="KW-0813">Transport</keyword>
<reference evidence="9" key="1">
    <citation type="submission" date="2019-08" db="EMBL/GenBank/DDBJ databases">
        <authorList>
            <person name="Kucharzyk K."/>
            <person name="Murdoch R.W."/>
            <person name="Higgins S."/>
            <person name="Loffler F."/>
        </authorList>
    </citation>
    <scope>NUCLEOTIDE SEQUENCE</scope>
</reference>
<evidence type="ECO:0000256" key="1">
    <source>
        <dbReference type="ARBA" id="ARBA00004651"/>
    </source>
</evidence>
<feature type="transmembrane region" description="Helical" evidence="8">
    <location>
        <begin position="182"/>
        <end position="201"/>
    </location>
</feature>
<feature type="transmembrane region" description="Helical" evidence="8">
    <location>
        <begin position="398"/>
        <end position="417"/>
    </location>
</feature>
<keyword evidence="5 8" id="KW-1133">Transmembrane helix</keyword>
<keyword evidence="4 8" id="KW-0812">Transmembrane</keyword>
<dbReference type="EMBL" id="VSSQ01000426">
    <property type="protein sequence ID" value="MPL94405.1"/>
    <property type="molecule type" value="Genomic_DNA"/>
</dbReference>
<dbReference type="PANTHER" id="PTHR32024">
    <property type="entry name" value="TRK SYSTEM POTASSIUM UPTAKE PROTEIN TRKG-RELATED"/>
    <property type="match status" value="1"/>
</dbReference>
<evidence type="ECO:0000256" key="5">
    <source>
        <dbReference type="ARBA" id="ARBA00022989"/>
    </source>
</evidence>
<evidence type="ECO:0000256" key="2">
    <source>
        <dbReference type="ARBA" id="ARBA00022448"/>
    </source>
</evidence>
<evidence type="ECO:0000256" key="7">
    <source>
        <dbReference type="ARBA" id="ARBA00023136"/>
    </source>
</evidence>
<accession>A0A644VSL7</accession>
<feature type="transmembrane region" description="Helical" evidence="8">
    <location>
        <begin position="336"/>
        <end position="361"/>
    </location>
</feature>
<comment type="caution">
    <text evidence="9">The sequence shown here is derived from an EMBL/GenBank/DDBJ whole genome shotgun (WGS) entry which is preliminary data.</text>
</comment>
<dbReference type="GO" id="GO:0005886">
    <property type="term" value="C:plasma membrane"/>
    <property type="evidence" value="ECO:0007669"/>
    <property type="project" value="UniProtKB-SubCell"/>
</dbReference>
<keyword evidence="3" id="KW-1003">Cell membrane</keyword>
<organism evidence="9">
    <name type="scientific">bioreactor metagenome</name>
    <dbReference type="NCBI Taxonomy" id="1076179"/>
    <lineage>
        <taxon>unclassified sequences</taxon>
        <taxon>metagenomes</taxon>
        <taxon>ecological metagenomes</taxon>
    </lineage>
</organism>
<dbReference type="GO" id="GO:0008324">
    <property type="term" value="F:monoatomic cation transmembrane transporter activity"/>
    <property type="evidence" value="ECO:0007669"/>
    <property type="project" value="InterPro"/>
</dbReference>
<feature type="transmembrane region" description="Helical" evidence="8">
    <location>
        <begin position="367"/>
        <end position="386"/>
    </location>
</feature>
<sequence>MRLRIASDKILIFSFFISVILIGSLFLSIPGVFAAGKLRYIDALFTATSAVCVTGLITVDTPDFSLLGQSIIMILIQVGGLGIITFSTIFLSTSRRRISIVGRGVVGEYTISEVEYKPKAIIKAIIKYTFIFEAVGFFFYILAFGGKGLRVFDALFHAVSAFCNAGFSTFRNSLENYVTNPLVNLNTMFLIISGGLGFLVIKDIRKSLTGQRKHLSYHSTIVLKTTIGLLAAGTIAFFILEKDQSFAGLNFFQKLLASLFQATTPRTAGFDTISQSGLSQGSQLLTILLMFIGASPASTGGGIKTTTFYILLITAFRYRDSSDLVSYGKRRLQPRLIFKAAGVVVKALLIVLAASVALIIMETGSGLSLADAVFEIVSAFGTVGLSKGITADLRDISKVILILTMFTGRVGLFAFALPKTRRDVDGYAELPNAEVLI</sequence>
<evidence type="ECO:0000256" key="8">
    <source>
        <dbReference type="SAM" id="Phobius"/>
    </source>
</evidence>
<evidence type="ECO:0000256" key="6">
    <source>
        <dbReference type="ARBA" id="ARBA00023065"/>
    </source>
</evidence>
<gene>
    <name evidence="9" type="primary">ktrB_6</name>
    <name evidence="9" type="ORF">SDC9_40558</name>
</gene>
<name>A0A644VSL7_9ZZZZ</name>
<evidence type="ECO:0000256" key="4">
    <source>
        <dbReference type="ARBA" id="ARBA00022692"/>
    </source>
</evidence>
<feature type="transmembrane region" description="Helical" evidence="8">
    <location>
        <begin position="287"/>
        <end position="316"/>
    </location>
</feature>
<dbReference type="PANTHER" id="PTHR32024:SF1">
    <property type="entry name" value="KTR SYSTEM POTASSIUM UPTAKE PROTEIN B"/>
    <property type="match status" value="1"/>
</dbReference>
<evidence type="ECO:0000313" key="9">
    <source>
        <dbReference type="EMBL" id="MPL94405.1"/>
    </source>
</evidence>
<keyword evidence="7 8" id="KW-0472">Membrane</keyword>